<dbReference type="GO" id="GO:0016301">
    <property type="term" value="F:kinase activity"/>
    <property type="evidence" value="ECO:0007669"/>
    <property type="project" value="UniProtKB-KW"/>
</dbReference>
<protein>
    <recommendedName>
        <fullName evidence="1">Stage 0 sporulation protein A homolog</fullName>
    </recommendedName>
</protein>
<dbReference type="RefSeq" id="WP_039258656.1">
    <property type="nucleotide sequence ID" value="NZ_JDRY01000037.1"/>
</dbReference>
<evidence type="ECO:0000313" key="7">
    <source>
        <dbReference type="Proteomes" id="UP000030014"/>
    </source>
</evidence>
<dbReference type="AlphaFoldDB" id="A0A0A0IE98"/>
<proteinExistence type="predicted"/>
<organism evidence="6 7">
    <name type="scientific">Clostridium botulinum C/D str. DC5</name>
    <dbReference type="NCBI Taxonomy" id="1443128"/>
    <lineage>
        <taxon>Bacteria</taxon>
        <taxon>Bacillati</taxon>
        <taxon>Bacillota</taxon>
        <taxon>Clostridia</taxon>
        <taxon>Eubacteriales</taxon>
        <taxon>Clostridiaceae</taxon>
        <taxon>Clostridium</taxon>
    </lineage>
</organism>
<dbReference type="Pfam" id="PF08668">
    <property type="entry name" value="HDOD"/>
    <property type="match status" value="1"/>
</dbReference>
<evidence type="ECO:0000256" key="1">
    <source>
        <dbReference type="ARBA" id="ARBA00018672"/>
    </source>
</evidence>
<feature type="modified residue" description="4-aspartylphosphate" evidence="3">
    <location>
        <position position="53"/>
    </location>
</feature>
<comment type="function">
    <text evidence="2">May play the central regulatory role in sporulation. It may be an element of the effector pathway responsible for the activation of sporulation genes in response to nutritional stress. Spo0A may act in concert with spo0H (a sigma factor) to control the expression of some genes that are critical to the sporulation process.</text>
</comment>
<keyword evidence="6" id="KW-0808">Transferase</keyword>
<gene>
    <name evidence="6" type="ORF">Z955_08280</name>
</gene>
<sequence length="399" mass="46481">MNKNILFVDDEQLILRAIKREMWDCKYKTFYANSGREALKILYENNIDMIVSDIKMPEMDGHSLLKKVKYLYPNVIRIALSGYADKNMIIKVVDTGLAKVHVKKPWDNDELINVIFDVFENIDKLNSKNIRGFLEQSDKLPTLPYILQKINNVIENEECGLKDIADIVSKDQTLSSKVLKTINSAFYGVRTGSINTAILNLGLLNLKSIILATEIFECCNNSYIEMLWQHSVLTNILTNDIYKELLGKRIPEEYLSAALLHDIGKVIFLKIFKDKYEKIMDMKFKYPDMSFEVCEENIFNITHAELGAYVLNWWQMPNAISQVSMYHQNPIGCHKYYKEIVCVVHIADYLSWKTIYPSYAPKLNNYVFEYLNISKFQCEKLSLKYEKNKNFKDVIESKI</sequence>
<evidence type="ECO:0000313" key="6">
    <source>
        <dbReference type="EMBL" id="KGM99277.1"/>
    </source>
</evidence>
<evidence type="ECO:0000256" key="2">
    <source>
        <dbReference type="ARBA" id="ARBA00024867"/>
    </source>
</evidence>
<dbReference type="Pfam" id="PF00072">
    <property type="entry name" value="Response_reg"/>
    <property type="match status" value="1"/>
</dbReference>
<feature type="domain" description="HDOD" evidence="5">
    <location>
        <begin position="140"/>
        <end position="330"/>
    </location>
</feature>
<dbReference type="CDD" id="cd17569">
    <property type="entry name" value="REC_HupR-like"/>
    <property type="match status" value="1"/>
</dbReference>
<feature type="domain" description="Response regulatory" evidence="4">
    <location>
        <begin position="4"/>
        <end position="119"/>
    </location>
</feature>
<dbReference type="InterPro" id="IPR052340">
    <property type="entry name" value="RNase_Y/CdgJ"/>
</dbReference>
<evidence type="ECO:0000256" key="3">
    <source>
        <dbReference type="PROSITE-ProRule" id="PRU00169"/>
    </source>
</evidence>
<evidence type="ECO:0000259" key="4">
    <source>
        <dbReference type="PROSITE" id="PS50110"/>
    </source>
</evidence>
<keyword evidence="6" id="KW-0418">Kinase</keyword>
<keyword evidence="3" id="KW-0597">Phosphoprotein</keyword>
<dbReference type="EMBL" id="JDRY01000037">
    <property type="protein sequence ID" value="KGM99277.1"/>
    <property type="molecule type" value="Genomic_DNA"/>
</dbReference>
<accession>A0A0A0IE98</accession>
<dbReference type="GO" id="GO:0000160">
    <property type="term" value="P:phosphorelay signal transduction system"/>
    <property type="evidence" value="ECO:0007669"/>
    <property type="project" value="InterPro"/>
</dbReference>
<dbReference type="InterPro" id="IPR003607">
    <property type="entry name" value="HD/PDEase_dom"/>
</dbReference>
<dbReference type="InterPro" id="IPR001789">
    <property type="entry name" value="Sig_transdc_resp-reg_receiver"/>
</dbReference>
<name>A0A0A0IE98_CLOBO</name>
<dbReference type="PROSITE" id="PS50110">
    <property type="entry name" value="RESPONSE_REGULATORY"/>
    <property type="match status" value="1"/>
</dbReference>
<dbReference type="Gene3D" id="1.10.3210.10">
    <property type="entry name" value="Hypothetical protein af1432"/>
    <property type="match status" value="1"/>
</dbReference>
<dbReference type="InterPro" id="IPR013976">
    <property type="entry name" value="HDOD"/>
</dbReference>
<dbReference type="PANTHER" id="PTHR33525:SF3">
    <property type="entry name" value="RIBONUCLEASE Y"/>
    <property type="match status" value="1"/>
</dbReference>
<dbReference type="InterPro" id="IPR011006">
    <property type="entry name" value="CheY-like_superfamily"/>
</dbReference>
<dbReference type="Gene3D" id="3.40.50.2300">
    <property type="match status" value="1"/>
</dbReference>
<dbReference type="CDD" id="cd00077">
    <property type="entry name" value="HDc"/>
    <property type="match status" value="1"/>
</dbReference>
<reference evidence="6 7" key="1">
    <citation type="submission" date="2014-01" db="EMBL/GenBank/DDBJ databases">
        <title>Plasmidome dynamics in the species complex Clostridium novyi sensu lato converts strains of independent lineages into distinctly different pathogens.</title>
        <authorList>
            <person name="Skarin H."/>
            <person name="Segerman B."/>
        </authorList>
    </citation>
    <scope>NUCLEOTIDE SEQUENCE [LARGE SCALE GENOMIC DNA]</scope>
    <source>
        <strain evidence="6 7">DC5</strain>
    </source>
</reference>
<dbReference type="SUPFAM" id="SSF109604">
    <property type="entry name" value="HD-domain/PDEase-like"/>
    <property type="match status" value="1"/>
</dbReference>
<dbReference type="Proteomes" id="UP000030014">
    <property type="component" value="Unassembled WGS sequence"/>
</dbReference>
<dbReference type="SMART" id="SM00448">
    <property type="entry name" value="REC"/>
    <property type="match status" value="1"/>
</dbReference>
<dbReference type="PROSITE" id="PS51833">
    <property type="entry name" value="HDOD"/>
    <property type="match status" value="1"/>
</dbReference>
<evidence type="ECO:0000259" key="5">
    <source>
        <dbReference type="PROSITE" id="PS51833"/>
    </source>
</evidence>
<dbReference type="PANTHER" id="PTHR33525">
    <property type="match status" value="1"/>
</dbReference>
<comment type="caution">
    <text evidence="6">The sequence shown here is derived from an EMBL/GenBank/DDBJ whole genome shotgun (WGS) entry which is preliminary data.</text>
</comment>
<dbReference type="SUPFAM" id="SSF52172">
    <property type="entry name" value="CheY-like"/>
    <property type="match status" value="1"/>
</dbReference>